<dbReference type="SUPFAM" id="SSF48576">
    <property type="entry name" value="Terpenoid synthases"/>
    <property type="match status" value="1"/>
</dbReference>
<dbReference type="EMBL" id="CM029037">
    <property type="protein sequence ID" value="KAG2659234.1"/>
    <property type="molecule type" value="Genomic_DNA"/>
</dbReference>
<keyword evidence="2" id="KW-0479">Metal-binding</keyword>
<dbReference type="AlphaFoldDB" id="A0A8T0XPV0"/>
<evidence type="ECO:0000256" key="1">
    <source>
        <dbReference type="ARBA" id="ARBA00001946"/>
    </source>
</evidence>
<feature type="region of interest" description="Disordered" evidence="4">
    <location>
        <begin position="1"/>
        <end position="40"/>
    </location>
</feature>
<dbReference type="InterPro" id="IPR050148">
    <property type="entry name" value="Terpene_synthase-like"/>
</dbReference>
<dbReference type="GO" id="GO:0009686">
    <property type="term" value="P:gibberellin biosynthetic process"/>
    <property type="evidence" value="ECO:0007669"/>
    <property type="project" value="TreeGrafter"/>
</dbReference>
<evidence type="ECO:0000313" key="5">
    <source>
        <dbReference type="EMBL" id="KAG2659234.1"/>
    </source>
</evidence>
<dbReference type="GO" id="GO:0010333">
    <property type="term" value="F:terpene synthase activity"/>
    <property type="evidence" value="ECO:0007669"/>
    <property type="project" value="InterPro"/>
</dbReference>
<comment type="caution">
    <text evidence="5">The sequence shown here is derived from an EMBL/GenBank/DDBJ whole genome shotgun (WGS) entry which is preliminary data.</text>
</comment>
<gene>
    <name evidence="5" type="ORF">PVAP13_1KG363915</name>
</gene>
<dbReference type="Gene3D" id="1.10.600.10">
    <property type="entry name" value="Farnesyl Diphosphate Synthase"/>
    <property type="match status" value="1"/>
</dbReference>
<dbReference type="Proteomes" id="UP000823388">
    <property type="component" value="Chromosome 1K"/>
</dbReference>
<evidence type="ECO:0000256" key="4">
    <source>
        <dbReference type="SAM" id="MobiDB-lite"/>
    </source>
</evidence>
<dbReference type="PANTHER" id="PTHR31739">
    <property type="entry name" value="ENT-COPALYL DIPHOSPHATE SYNTHASE, CHLOROPLASTIC"/>
    <property type="match status" value="1"/>
</dbReference>
<evidence type="ECO:0000313" key="6">
    <source>
        <dbReference type="Proteomes" id="UP000823388"/>
    </source>
</evidence>
<name>A0A8T0XPV0_PANVG</name>
<keyword evidence="3" id="KW-0460">Magnesium</keyword>
<sequence length="195" mass="21501">MLLSSGPRPTAPHSFRRGEPPANSTTSGSSPRACPVRSPTALTSPGRQICRALRRGCIWSSTVAVTMCGSGRSFTGSDNVWIGNVLHRMHLFNNDLFLKLAKADFSNFQRQCRHELQGLKRWCEKNNLEMYGVTPQSAVTAYFLAAANIFEPHRAEERLGWARTTVMAQAISSCFLSINAYVTESMLEGLGVALY</sequence>
<comment type="cofactor">
    <cofactor evidence="1">
        <name>Mg(2+)</name>
        <dbReference type="ChEBI" id="CHEBI:18420"/>
    </cofactor>
</comment>
<accession>A0A8T0XPV0</accession>
<dbReference type="PANTHER" id="PTHR31739:SF4">
    <property type="entry name" value="ENT-COPALYL DIPHOSPHATE SYNTHASE, CHLOROPLASTIC"/>
    <property type="match status" value="1"/>
</dbReference>
<proteinExistence type="predicted"/>
<dbReference type="GO" id="GO:0009507">
    <property type="term" value="C:chloroplast"/>
    <property type="evidence" value="ECO:0007669"/>
    <property type="project" value="TreeGrafter"/>
</dbReference>
<evidence type="ECO:0000256" key="3">
    <source>
        <dbReference type="ARBA" id="ARBA00022842"/>
    </source>
</evidence>
<organism evidence="5 6">
    <name type="scientific">Panicum virgatum</name>
    <name type="common">Blackwell switchgrass</name>
    <dbReference type="NCBI Taxonomy" id="38727"/>
    <lineage>
        <taxon>Eukaryota</taxon>
        <taxon>Viridiplantae</taxon>
        <taxon>Streptophyta</taxon>
        <taxon>Embryophyta</taxon>
        <taxon>Tracheophyta</taxon>
        <taxon>Spermatophyta</taxon>
        <taxon>Magnoliopsida</taxon>
        <taxon>Liliopsida</taxon>
        <taxon>Poales</taxon>
        <taxon>Poaceae</taxon>
        <taxon>PACMAD clade</taxon>
        <taxon>Panicoideae</taxon>
        <taxon>Panicodae</taxon>
        <taxon>Paniceae</taxon>
        <taxon>Panicinae</taxon>
        <taxon>Panicum</taxon>
        <taxon>Panicum sect. Hiantes</taxon>
    </lineage>
</organism>
<protein>
    <submittedName>
        <fullName evidence="5">Uncharacterized protein</fullName>
    </submittedName>
</protein>
<evidence type="ECO:0000256" key="2">
    <source>
        <dbReference type="ARBA" id="ARBA00022723"/>
    </source>
</evidence>
<keyword evidence="6" id="KW-1185">Reference proteome</keyword>
<dbReference type="InterPro" id="IPR008949">
    <property type="entry name" value="Isoprenoid_synthase_dom_sf"/>
</dbReference>
<dbReference type="GO" id="GO:0000287">
    <property type="term" value="F:magnesium ion binding"/>
    <property type="evidence" value="ECO:0007669"/>
    <property type="project" value="TreeGrafter"/>
</dbReference>
<reference evidence="5" key="1">
    <citation type="submission" date="2020-05" db="EMBL/GenBank/DDBJ databases">
        <title>WGS assembly of Panicum virgatum.</title>
        <authorList>
            <person name="Lovell J.T."/>
            <person name="Jenkins J."/>
            <person name="Shu S."/>
            <person name="Juenger T.E."/>
            <person name="Schmutz J."/>
        </authorList>
    </citation>
    <scope>NUCLEOTIDE SEQUENCE</scope>
    <source>
        <strain evidence="5">AP13</strain>
    </source>
</reference>